<dbReference type="InterPro" id="IPR036764">
    <property type="entry name" value="Peptidase_Prp_sf"/>
</dbReference>
<dbReference type="GO" id="GO:0008234">
    <property type="term" value="F:cysteine-type peptidase activity"/>
    <property type="evidence" value="ECO:0007669"/>
    <property type="project" value="UniProtKB-KW"/>
</dbReference>
<dbReference type="SUPFAM" id="SSF118010">
    <property type="entry name" value="TM1457-like"/>
    <property type="match status" value="1"/>
</dbReference>
<evidence type="ECO:0000256" key="3">
    <source>
        <dbReference type="ARBA" id="ARBA00022801"/>
    </source>
</evidence>
<evidence type="ECO:0000256" key="6">
    <source>
        <dbReference type="ARBA" id="ARBA00044538"/>
    </source>
</evidence>
<evidence type="ECO:0000313" key="7">
    <source>
        <dbReference type="EMBL" id="SER66747.1"/>
    </source>
</evidence>
<proteinExistence type="inferred from homology"/>
<name>A0A1H9R2B1_9BACI</name>
<protein>
    <recommendedName>
        <fullName evidence="6">Ribosomal processing cysteine protease Prp</fullName>
    </recommendedName>
</protein>
<dbReference type="Gene3D" id="3.30.70.1490">
    <property type="entry name" value="Cysteine protease Prp"/>
    <property type="match status" value="1"/>
</dbReference>
<dbReference type="InterPro" id="IPR007422">
    <property type="entry name" value="Peptidase_Prp"/>
</dbReference>
<keyword evidence="8" id="KW-1185">Reference proteome</keyword>
<keyword evidence="1" id="KW-0690">Ribosome biogenesis</keyword>
<dbReference type="Proteomes" id="UP000199318">
    <property type="component" value="Unassembled WGS sequence"/>
</dbReference>
<keyword evidence="2" id="KW-0645">Protease</keyword>
<dbReference type="NCBIfam" id="NF011126">
    <property type="entry name" value="PRK14553.1-6"/>
    <property type="match status" value="1"/>
</dbReference>
<evidence type="ECO:0000256" key="5">
    <source>
        <dbReference type="ARBA" id="ARBA00044503"/>
    </source>
</evidence>
<sequence>MISFEVNRRADGAIEAFTMSGHADSGPYGYDIVCAGASAVSFGAVNAIAELAGIYLETDMQDEGGYLHCRVPEISDHDTEEKVQWLLEGMIVSMKSIEANYRQFLRMESN</sequence>
<reference evidence="8" key="1">
    <citation type="submission" date="2016-10" db="EMBL/GenBank/DDBJ databases">
        <authorList>
            <person name="de Groot N.N."/>
        </authorList>
    </citation>
    <scope>NUCLEOTIDE SEQUENCE [LARGE SCALE GENOMIC DNA]</scope>
    <source>
        <strain evidence="8">10nlg</strain>
    </source>
</reference>
<evidence type="ECO:0000256" key="1">
    <source>
        <dbReference type="ARBA" id="ARBA00022517"/>
    </source>
</evidence>
<gene>
    <name evidence="7" type="ORF">SAMN05444126_1042</name>
</gene>
<dbReference type="PANTHER" id="PTHR39178">
    <property type="entry name" value="HYPOTHETICAL RIBOSOME-ASSOCIATED PROTEIN"/>
    <property type="match status" value="1"/>
</dbReference>
<dbReference type="STRING" id="1464123.SAMN05444126_1042"/>
<dbReference type="GO" id="GO:0042254">
    <property type="term" value="P:ribosome biogenesis"/>
    <property type="evidence" value="ECO:0007669"/>
    <property type="project" value="UniProtKB-KW"/>
</dbReference>
<dbReference type="CDD" id="cd16332">
    <property type="entry name" value="Prp-like"/>
    <property type="match status" value="1"/>
</dbReference>
<dbReference type="EMBL" id="FOGV01000004">
    <property type="protein sequence ID" value="SER66747.1"/>
    <property type="molecule type" value="Genomic_DNA"/>
</dbReference>
<evidence type="ECO:0000256" key="2">
    <source>
        <dbReference type="ARBA" id="ARBA00022670"/>
    </source>
</evidence>
<accession>A0A1H9R2B1</accession>
<dbReference type="OrthoDB" id="48998at2"/>
<evidence type="ECO:0000256" key="4">
    <source>
        <dbReference type="ARBA" id="ARBA00022807"/>
    </source>
</evidence>
<evidence type="ECO:0000313" key="8">
    <source>
        <dbReference type="Proteomes" id="UP000199318"/>
    </source>
</evidence>
<dbReference type="GO" id="GO:0006508">
    <property type="term" value="P:proteolysis"/>
    <property type="evidence" value="ECO:0007669"/>
    <property type="project" value="UniProtKB-KW"/>
</dbReference>
<comment type="caution">
    <text evidence="7">The sequence shown here is derived from an EMBL/GenBank/DDBJ whole genome shotgun (WGS) entry which is preliminary data.</text>
</comment>
<keyword evidence="3" id="KW-0378">Hydrolase</keyword>
<comment type="similarity">
    <text evidence="5">Belongs to the Prp family.</text>
</comment>
<keyword evidence="4" id="KW-0788">Thiol protease</keyword>
<organism evidence="7 8">
    <name type="scientific">Salisediminibacterium halotolerans</name>
    <dbReference type="NCBI Taxonomy" id="517425"/>
    <lineage>
        <taxon>Bacteria</taxon>
        <taxon>Bacillati</taxon>
        <taxon>Bacillota</taxon>
        <taxon>Bacilli</taxon>
        <taxon>Bacillales</taxon>
        <taxon>Bacillaceae</taxon>
        <taxon>Salisediminibacterium</taxon>
    </lineage>
</organism>
<dbReference type="RefSeq" id="WP_093072035.1">
    <property type="nucleotide sequence ID" value="NZ_BJVE01000011.1"/>
</dbReference>
<dbReference type="AlphaFoldDB" id="A0A1H9R2B1"/>
<dbReference type="PANTHER" id="PTHR39178:SF1">
    <property type="entry name" value="RIBOSOMAL-PROCESSING CYSTEINE PROTEASE PRP"/>
    <property type="match status" value="1"/>
</dbReference>
<dbReference type="Pfam" id="PF04327">
    <property type="entry name" value="Peptidase_Prp"/>
    <property type="match status" value="1"/>
</dbReference>